<evidence type="ECO:0000259" key="2">
    <source>
        <dbReference type="PROSITE" id="PS51186"/>
    </source>
</evidence>
<dbReference type="OrthoDB" id="5419426at2"/>
<gene>
    <name evidence="3" type="ORF">SAMN04488522_102688</name>
</gene>
<dbReference type="STRING" id="288992.SAMN04488522_102688"/>
<proteinExistence type="predicted"/>
<evidence type="ECO:0000313" key="4">
    <source>
        <dbReference type="Proteomes" id="UP000184287"/>
    </source>
</evidence>
<reference evidence="4" key="1">
    <citation type="submission" date="2016-11" db="EMBL/GenBank/DDBJ databases">
        <authorList>
            <person name="Varghese N."/>
            <person name="Submissions S."/>
        </authorList>
    </citation>
    <scope>NUCLEOTIDE SEQUENCE [LARGE SCALE GENOMIC DNA]</scope>
    <source>
        <strain evidence="4">DSM 16990</strain>
    </source>
</reference>
<keyword evidence="1 3" id="KW-0808">Transferase</keyword>
<organism evidence="3 4">
    <name type="scientific">Pedobacter caeni</name>
    <dbReference type="NCBI Taxonomy" id="288992"/>
    <lineage>
        <taxon>Bacteria</taxon>
        <taxon>Pseudomonadati</taxon>
        <taxon>Bacteroidota</taxon>
        <taxon>Sphingobacteriia</taxon>
        <taxon>Sphingobacteriales</taxon>
        <taxon>Sphingobacteriaceae</taxon>
        <taxon>Pedobacter</taxon>
    </lineage>
</organism>
<dbReference type="Proteomes" id="UP000184287">
    <property type="component" value="Unassembled WGS sequence"/>
</dbReference>
<dbReference type="AlphaFoldDB" id="A0A1M5ACP2"/>
<name>A0A1M5ACP2_9SPHI</name>
<dbReference type="PANTHER" id="PTHR13947:SF37">
    <property type="entry name" value="LD18367P"/>
    <property type="match status" value="1"/>
</dbReference>
<dbReference type="InterPro" id="IPR050769">
    <property type="entry name" value="NAT_camello-type"/>
</dbReference>
<dbReference type="RefSeq" id="WP_073230744.1">
    <property type="nucleotide sequence ID" value="NZ_FQUQ01000002.1"/>
</dbReference>
<dbReference type="GO" id="GO:0008080">
    <property type="term" value="F:N-acetyltransferase activity"/>
    <property type="evidence" value="ECO:0007669"/>
    <property type="project" value="InterPro"/>
</dbReference>
<dbReference type="Pfam" id="PF00583">
    <property type="entry name" value="Acetyltransf_1"/>
    <property type="match status" value="1"/>
</dbReference>
<feature type="domain" description="N-acetyltransferase" evidence="2">
    <location>
        <begin position="18"/>
        <end position="161"/>
    </location>
</feature>
<dbReference type="Gene3D" id="3.40.630.30">
    <property type="match status" value="1"/>
</dbReference>
<dbReference type="InterPro" id="IPR016181">
    <property type="entry name" value="Acyl_CoA_acyltransferase"/>
</dbReference>
<dbReference type="PROSITE" id="PS51186">
    <property type="entry name" value="GNAT"/>
    <property type="match status" value="1"/>
</dbReference>
<accession>A0A1M5ACP2</accession>
<dbReference type="EMBL" id="FQUQ01000002">
    <property type="protein sequence ID" value="SHF28029.1"/>
    <property type="molecule type" value="Genomic_DNA"/>
</dbReference>
<sequence>MIKLEDISIRTDLQPGDMGYVTYMHGCFYKQEYNYSINFELYVMQGLAEFQKNYQADKDGVWIAEYEGKIVGFLLSMHREHNTAQLRYFILDSSCRGIGLGQKLCNLYLDFVKQKGFKSVFLWTTDELFTAAHIYKKMGFVLTEEIGSDSFGKTLKEQRYDLNL</sequence>
<protein>
    <submittedName>
        <fullName evidence="3">Acetyltransferase (GNAT) domain-containing protein</fullName>
    </submittedName>
</protein>
<keyword evidence="4" id="KW-1185">Reference proteome</keyword>
<dbReference type="SUPFAM" id="SSF55729">
    <property type="entry name" value="Acyl-CoA N-acyltransferases (Nat)"/>
    <property type="match status" value="1"/>
</dbReference>
<evidence type="ECO:0000313" key="3">
    <source>
        <dbReference type="EMBL" id="SHF28029.1"/>
    </source>
</evidence>
<dbReference type="CDD" id="cd04301">
    <property type="entry name" value="NAT_SF"/>
    <property type="match status" value="1"/>
</dbReference>
<dbReference type="PANTHER" id="PTHR13947">
    <property type="entry name" value="GNAT FAMILY N-ACETYLTRANSFERASE"/>
    <property type="match status" value="1"/>
</dbReference>
<evidence type="ECO:0000256" key="1">
    <source>
        <dbReference type="ARBA" id="ARBA00022679"/>
    </source>
</evidence>
<dbReference type="InterPro" id="IPR000182">
    <property type="entry name" value="GNAT_dom"/>
</dbReference>